<keyword evidence="2" id="KW-0444">Lipid biosynthesis</keyword>
<dbReference type="Proteomes" id="UP001595969">
    <property type="component" value="Unassembled WGS sequence"/>
</dbReference>
<comment type="similarity">
    <text evidence="1">Belongs to the acyl-ACP thioesterase family.</text>
</comment>
<dbReference type="Pfam" id="PF01643">
    <property type="entry name" value="Acyl-ACP_TE"/>
    <property type="match status" value="1"/>
</dbReference>
<dbReference type="RefSeq" id="WP_204654561.1">
    <property type="nucleotide sequence ID" value="NZ_JAFBFD010000030.1"/>
</dbReference>
<dbReference type="SUPFAM" id="SSF54637">
    <property type="entry name" value="Thioesterase/thiol ester dehydrase-isomerase"/>
    <property type="match status" value="2"/>
</dbReference>
<accession>A0ABV9MSZ0</accession>
<feature type="domain" description="Acyl-ACP thioesterase-like C-terminal" evidence="9">
    <location>
        <begin position="149"/>
        <end position="244"/>
    </location>
</feature>
<sequence length="249" mass="29091">MSLSYQMSHEVAYYECDVNQTMTVSAMVAVAIQASEKQSNALGRGVDFVHQFGLTWIITDYQLFIERLPRVGETIIFKTQATSYNRFFCYRNFWLIDQAGNEIVRIETVFALMDQTTRKLSRVVEEIIAPYQCEKSTKIKRSPAFSDLESVEKEYYPIQFFEIDENQHVNNAVYFNWLMSPLGFDFLTTYQPTNLHVRFEKEVLYGEKVASCYEVVFLAEKAQTKHEVIVNNQVVCRGEITWQKKKEVL</sequence>
<dbReference type="PANTHER" id="PTHR31727:SF6">
    <property type="entry name" value="OLEOYL-ACYL CARRIER PROTEIN THIOESTERASE 1, CHLOROPLASTIC"/>
    <property type="match status" value="1"/>
</dbReference>
<evidence type="ECO:0000256" key="1">
    <source>
        <dbReference type="ARBA" id="ARBA00006500"/>
    </source>
</evidence>
<keyword evidence="4" id="KW-0276">Fatty acid metabolism</keyword>
<name>A0ABV9MSZ0_9ENTE</name>
<evidence type="ECO:0000313" key="10">
    <source>
        <dbReference type="EMBL" id="MFC4719121.1"/>
    </source>
</evidence>
<dbReference type="InterPro" id="IPR045023">
    <property type="entry name" value="FATA/B"/>
</dbReference>
<keyword evidence="3" id="KW-0378">Hydrolase</keyword>
<protein>
    <submittedName>
        <fullName evidence="10">Acyl-[acyl-carrier-protein] thioesterase</fullName>
    </submittedName>
</protein>
<keyword evidence="11" id="KW-1185">Reference proteome</keyword>
<proteinExistence type="inferred from homology"/>
<evidence type="ECO:0000256" key="3">
    <source>
        <dbReference type="ARBA" id="ARBA00022801"/>
    </source>
</evidence>
<evidence type="ECO:0000256" key="6">
    <source>
        <dbReference type="ARBA" id="ARBA00023098"/>
    </source>
</evidence>
<feature type="domain" description="Acyl-ACP thioesterase N-terminal hotdog" evidence="8">
    <location>
        <begin position="4"/>
        <end position="131"/>
    </location>
</feature>
<dbReference type="Pfam" id="PF20791">
    <property type="entry name" value="Acyl-ACP_TE_C"/>
    <property type="match status" value="1"/>
</dbReference>
<dbReference type="InterPro" id="IPR049427">
    <property type="entry name" value="Acyl-ACP_TE_C"/>
</dbReference>
<dbReference type="InterPro" id="IPR029069">
    <property type="entry name" value="HotDog_dom_sf"/>
</dbReference>
<dbReference type="PANTHER" id="PTHR31727">
    <property type="entry name" value="OLEOYL-ACYL CARRIER PROTEIN THIOESTERASE 1, CHLOROPLASTIC"/>
    <property type="match status" value="1"/>
</dbReference>
<dbReference type="EMBL" id="JBHSGS010000030">
    <property type="protein sequence ID" value="MFC4719121.1"/>
    <property type="molecule type" value="Genomic_DNA"/>
</dbReference>
<keyword evidence="6" id="KW-0443">Lipid metabolism</keyword>
<dbReference type="Gene3D" id="3.10.129.10">
    <property type="entry name" value="Hotdog Thioesterase"/>
    <property type="match status" value="1"/>
</dbReference>
<reference evidence="11" key="1">
    <citation type="journal article" date="2019" name="Int. J. Syst. Evol. Microbiol.">
        <title>The Global Catalogue of Microorganisms (GCM) 10K type strain sequencing project: providing services to taxonomists for standard genome sequencing and annotation.</title>
        <authorList>
            <consortium name="The Broad Institute Genomics Platform"/>
            <consortium name="The Broad Institute Genome Sequencing Center for Infectious Disease"/>
            <person name="Wu L."/>
            <person name="Ma J."/>
        </authorList>
    </citation>
    <scope>NUCLEOTIDE SEQUENCE [LARGE SCALE GENOMIC DNA]</scope>
    <source>
        <strain evidence="11">CGMCC 1.19032</strain>
    </source>
</reference>
<dbReference type="InterPro" id="IPR002864">
    <property type="entry name" value="Acyl-ACP_thioesterase_NHD"/>
</dbReference>
<evidence type="ECO:0000256" key="7">
    <source>
        <dbReference type="ARBA" id="ARBA00023160"/>
    </source>
</evidence>
<evidence type="ECO:0000256" key="5">
    <source>
        <dbReference type="ARBA" id="ARBA00022946"/>
    </source>
</evidence>
<evidence type="ECO:0000259" key="8">
    <source>
        <dbReference type="Pfam" id="PF01643"/>
    </source>
</evidence>
<evidence type="ECO:0000259" key="9">
    <source>
        <dbReference type="Pfam" id="PF20791"/>
    </source>
</evidence>
<keyword evidence="7" id="KW-0275">Fatty acid biosynthesis</keyword>
<keyword evidence="5" id="KW-0809">Transit peptide</keyword>
<evidence type="ECO:0000256" key="2">
    <source>
        <dbReference type="ARBA" id="ARBA00022516"/>
    </source>
</evidence>
<evidence type="ECO:0000313" key="11">
    <source>
        <dbReference type="Proteomes" id="UP001595969"/>
    </source>
</evidence>
<evidence type="ECO:0000256" key="4">
    <source>
        <dbReference type="ARBA" id="ARBA00022832"/>
    </source>
</evidence>
<gene>
    <name evidence="10" type="ORF">ACFO5I_05200</name>
</gene>
<dbReference type="CDD" id="cd00586">
    <property type="entry name" value="4HBT"/>
    <property type="match status" value="1"/>
</dbReference>
<organism evidence="10 11">
    <name type="scientific">Enterococcus lemanii</name>
    <dbReference type="NCBI Taxonomy" id="1159752"/>
    <lineage>
        <taxon>Bacteria</taxon>
        <taxon>Bacillati</taxon>
        <taxon>Bacillota</taxon>
        <taxon>Bacilli</taxon>
        <taxon>Lactobacillales</taxon>
        <taxon>Enterococcaceae</taxon>
        <taxon>Enterococcus</taxon>
    </lineage>
</organism>
<comment type="caution">
    <text evidence="10">The sequence shown here is derived from an EMBL/GenBank/DDBJ whole genome shotgun (WGS) entry which is preliminary data.</text>
</comment>